<sequence>MKCVRVDNKDETPIVMDSIHYVDGVREKRCEGVEYRRRLHRTDARGYIRSVANGSALHSVQVMAAYSVVGIANIFSSMVNTILNPVNIISRKIVALPETTESHLQNDTVEAKHPRDLACQGFVKLCDNAIGDGLHVASPVSGQALQTALLPKRYGALNELRKTTTMMRRTPPSKRQVNRLVTKFEFIEKIYNFRIRSETIVWSFVNDFLKGHGDDLQVRSVFTLSKSVAPKLFKTYSTNSWMSLEMKKMIDMLKETRLTDGIHESPDKPTEEKLIKLVVDFTRSLEPLYDNLQAELQLEMTDKPDESIDIERSLTSSLISSLTLDQVGKVVSMNHTAFANGTEQMLSVTGGLLAGLVNSEKLLKYSVVKGFYILLNDQDVSERYPNVPDLLRTTRNAFENRLNQDKPVIAPIYGVNRTFQLADCNLHTDMVNVEFLELLIKFKTKFNATERRDLMRLLKPVVGSMLYQSHVHVVASINYTALYNEGENIRINAGKLLAKLVSAKLLQKSSVAKGLYKVLTDDEANEYFTNVPDLLATIRTAYENELYGQKDGSF</sequence>
<dbReference type="AlphaFoldDB" id="A0A5E4MD67"/>
<accession>A0A5E4MD67</accession>
<gene>
    <name evidence="1" type="ORF">CINCED_3A024160</name>
</gene>
<dbReference type="Proteomes" id="UP000325440">
    <property type="component" value="Unassembled WGS sequence"/>
</dbReference>
<dbReference type="EMBL" id="CABPRJ010000509">
    <property type="protein sequence ID" value="VVC30207.1"/>
    <property type="molecule type" value="Genomic_DNA"/>
</dbReference>
<protein>
    <submittedName>
        <fullName evidence="1">Uncharacterized protein</fullName>
    </submittedName>
</protein>
<keyword evidence="2" id="KW-1185">Reference proteome</keyword>
<evidence type="ECO:0000313" key="2">
    <source>
        <dbReference type="Proteomes" id="UP000325440"/>
    </source>
</evidence>
<evidence type="ECO:0000313" key="1">
    <source>
        <dbReference type="EMBL" id="VVC30207.1"/>
    </source>
</evidence>
<reference evidence="1 2" key="1">
    <citation type="submission" date="2019-08" db="EMBL/GenBank/DDBJ databases">
        <authorList>
            <person name="Alioto T."/>
            <person name="Alioto T."/>
            <person name="Gomez Garrido J."/>
        </authorList>
    </citation>
    <scope>NUCLEOTIDE SEQUENCE [LARGE SCALE GENOMIC DNA]</scope>
</reference>
<name>A0A5E4MD67_9HEMI</name>
<proteinExistence type="predicted"/>
<organism evidence="1 2">
    <name type="scientific">Cinara cedri</name>
    <dbReference type="NCBI Taxonomy" id="506608"/>
    <lineage>
        <taxon>Eukaryota</taxon>
        <taxon>Metazoa</taxon>
        <taxon>Ecdysozoa</taxon>
        <taxon>Arthropoda</taxon>
        <taxon>Hexapoda</taxon>
        <taxon>Insecta</taxon>
        <taxon>Pterygota</taxon>
        <taxon>Neoptera</taxon>
        <taxon>Paraneoptera</taxon>
        <taxon>Hemiptera</taxon>
        <taxon>Sternorrhyncha</taxon>
        <taxon>Aphidomorpha</taxon>
        <taxon>Aphidoidea</taxon>
        <taxon>Aphididae</taxon>
        <taxon>Lachninae</taxon>
        <taxon>Cinara</taxon>
    </lineage>
</organism>